<dbReference type="InterPro" id="IPR000866">
    <property type="entry name" value="AhpC/TSA"/>
</dbReference>
<dbReference type="GO" id="GO:0008379">
    <property type="term" value="F:thioredoxin peroxidase activity"/>
    <property type="evidence" value="ECO:0007669"/>
    <property type="project" value="TreeGrafter"/>
</dbReference>
<dbReference type="InterPro" id="IPR050924">
    <property type="entry name" value="Peroxiredoxin_BCP/PrxQ"/>
</dbReference>
<protein>
    <recommendedName>
        <fullName evidence="2">thioredoxin-dependent peroxiredoxin</fullName>
        <ecNumber evidence="2">1.11.1.24</ecNumber>
    </recommendedName>
    <alternativeName>
        <fullName evidence="8">Thioredoxin peroxidase</fullName>
    </alternativeName>
    <alternativeName>
        <fullName evidence="10">Thioredoxin-dependent peroxiredoxin Bcp</fullName>
    </alternativeName>
</protein>
<evidence type="ECO:0000256" key="2">
    <source>
        <dbReference type="ARBA" id="ARBA00013017"/>
    </source>
</evidence>
<keyword evidence="4" id="KW-0049">Antioxidant</keyword>
<organism evidence="14 15">
    <name type="scientific">Roseibacillus persicicus</name>
    <dbReference type="NCBI Taxonomy" id="454148"/>
    <lineage>
        <taxon>Bacteria</taxon>
        <taxon>Pseudomonadati</taxon>
        <taxon>Verrucomicrobiota</taxon>
        <taxon>Verrucomicrobiia</taxon>
        <taxon>Verrucomicrobiales</taxon>
        <taxon>Verrucomicrobiaceae</taxon>
        <taxon>Roseibacillus</taxon>
    </lineage>
</organism>
<keyword evidence="6" id="KW-1015">Disulfide bond</keyword>
<dbReference type="AlphaFoldDB" id="A0A918WHR9"/>
<evidence type="ECO:0000256" key="5">
    <source>
        <dbReference type="ARBA" id="ARBA00023002"/>
    </source>
</evidence>
<dbReference type="EC" id="1.11.1.24" evidence="2"/>
<feature type="domain" description="Thioredoxin" evidence="13">
    <location>
        <begin position="67"/>
        <end position="238"/>
    </location>
</feature>
<feature type="signal peptide" evidence="12">
    <location>
        <begin position="1"/>
        <end position="24"/>
    </location>
</feature>
<dbReference type="EMBL" id="BMXI01000004">
    <property type="protein sequence ID" value="GHC48838.1"/>
    <property type="molecule type" value="Genomic_DNA"/>
</dbReference>
<evidence type="ECO:0000256" key="9">
    <source>
        <dbReference type="ARBA" id="ARBA00038489"/>
    </source>
</evidence>
<dbReference type="SUPFAM" id="SSF52833">
    <property type="entry name" value="Thioredoxin-like"/>
    <property type="match status" value="1"/>
</dbReference>
<evidence type="ECO:0000256" key="6">
    <source>
        <dbReference type="ARBA" id="ARBA00023157"/>
    </source>
</evidence>
<reference evidence="14" key="2">
    <citation type="submission" date="2020-09" db="EMBL/GenBank/DDBJ databases">
        <authorList>
            <person name="Sun Q."/>
            <person name="Kim S."/>
        </authorList>
    </citation>
    <scope>NUCLEOTIDE SEQUENCE</scope>
    <source>
        <strain evidence="14">KCTC 12988</strain>
    </source>
</reference>
<dbReference type="CDD" id="cd02970">
    <property type="entry name" value="PRX_like2"/>
    <property type="match status" value="1"/>
</dbReference>
<dbReference type="PANTHER" id="PTHR42801:SF7">
    <property type="entry name" value="SLL1159 PROTEIN"/>
    <property type="match status" value="1"/>
</dbReference>
<feature type="chain" id="PRO_5037755156" description="thioredoxin-dependent peroxiredoxin" evidence="12">
    <location>
        <begin position="25"/>
        <end position="238"/>
    </location>
</feature>
<evidence type="ECO:0000256" key="3">
    <source>
        <dbReference type="ARBA" id="ARBA00022559"/>
    </source>
</evidence>
<proteinExistence type="inferred from homology"/>
<keyword evidence="5" id="KW-0560">Oxidoreductase</keyword>
<keyword evidence="3" id="KW-0575">Peroxidase</keyword>
<keyword evidence="12" id="KW-0732">Signal</keyword>
<evidence type="ECO:0000256" key="11">
    <source>
        <dbReference type="ARBA" id="ARBA00049091"/>
    </source>
</evidence>
<evidence type="ECO:0000259" key="13">
    <source>
        <dbReference type="PROSITE" id="PS51352"/>
    </source>
</evidence>
<evidence type="ECO:0000313" key="14">
    <source>
        <dbReference type="EMBL" id="GHC48838.1"/>
    </source>
</evidence>
<keyword evidence="15" id="KW-1185">Reference proteome</keyword>
<evidence type="ECO:0000256" key="12">
    <source>
        <dbReference type="SAM" id="SignalP"/>
    </source>
</evidence>
<dbReference type="RefSeq" id="WP_189568663.1">
    <property type="nucleotide sequence ID" value="NZ_BMXI01000004.1"/>
</dbReference>
<evidence type="ECO:0000313" key="15">
    <source>
        <dbReference type="Proteomes" id="UP000644507"/>
    </source>
</evidence>
<reference evidence="14" key="1">
    <citation type="journal article" date="2014" name="Int. J. Syst. Evol. Microbiol.">
        <title>Complete genome sequence of Corynebacterium casei LMG S-19264T (=DSM 44701T), isolated from a smear-ripened cheese.</title>
        <authorList>
            <consortium name="US DOE Joint Genome Institute (JGI-PGF)"/>
            <person name="Walter F."/>
            <person name="Albersmeier A."/>
            <person name="Kalinowski J."/>
            <person name="Ruckert C."/>
        </authorList>
    </citation>
    <scope>NUCLEOTIDE SEQUENCE</scope>
    <source>
        <strain evidence="14">KCTC 12988</strain>
    </source>
</reference>
<comment type="catalytic activity">
    <reaction evidence="11">
        <text>a hydroperoxide + [thioredoxin]-dithiol = an alcohol + [thioredoxin]-disulfide + H2O</text>
        <dbReference type="Rhea" id="RHEA:62620"/>
        <dbReference type="Rhea" id="RHEA-COMP:10698"/>
        <dbReference type="Rhea" id="RHEA-COMP:10700"/>
        <dbReference type="ChEBI" id="CHEBI:15377"/>
        <dbReference type="ChEBI" id="CHEBI:29950"/>
        <dbReference type="ChEBI" id="CHEBI:30879"/>
        <dbReference type="ChEBI" id="CHEBI:35924"/>
        <dbReference type="ChEBI" id="CHEBI:50058"/>
        <dbReference type="EC" id="1.11.1.24"/>
    </reaction>
</comment>
<dbReference type="GO" id="GO:0005737">
    <property type="term" value="C:cytoplasm"/>
    <property type="evidence" value="ECO:0007669"/>
    <property type="project" value="TreeGrafter"/>
</dbReference>
<gene>
    <name evidence="14" type="ORF">GCM10007100_13470</name>
</gene>
<dbReference type="PROSITE" id="PS51352">
    <property type="entry name" value="THIOREDOXIN_2"/>
    <property type="match status" value="1"/>
</dbReference>
<dbReference type="InterPro" id="IPR036249">
    <property type="entry name" value="Thioredoxin-like_sf"/>
</dbReference>
<name>A0A918WHR9_9BACT</name>
<keyword evidence="7" id="KW-0676">Redox-active center</keyword>
<evidence type="ECO:0000256" key="1">
    <source>
        <dbReference type="ARBA" id="ARBA00003330"/>
    </source>
</evidence>
<dbReference type="Pfam" id="PF00578">
    <property type="entry name" value="AhpC-TSA"/>
    <property type="match status" value="1"/>
</dbReference>
<dbReference type="GO" id="GO:0045454">
    <property type="term" value="P:cell redox homeostasis"/>
    <property type="evidence" value="ECO:0007669"/>
    <property type="project" value="TreeGrafter"/>
</dbReference>
<evidence type="ECO:0000256" key="7">
    <source>
        <dbReference type="ARBA" id="ARBA00023284"/>
    </source>
</evidence>
<comment type="similarity">
    <text evidence="9">Belongs to the peroxiredoxin family. BCP/PrxQ subfamily.</text>
</comment>
<comment type="function">
    <text evidence="1">Thiol-specific peroxidase that catalyzes the reduction of hydrogen peroxide and organic hydroperoxides to water and alcohols, respectively. Plays a role in cell protection against oxidative stress by detoxifying peroxides and as sensor of hydrogen peroxide-mediated signaling events.</text>
</comment>
<accession>A0A918WHR9</accession>
<dbReference type="GO" id="GO:0034599">
    <property type="term" value="P:cellular response to oxidative stress"/>
    <property type="evidence" value="ECO:0007669"/>
    <property type="project" value="TreeGrafter"/>
</dbReference>
<evidence type="ECO:0000256" key="10">
    <source>
        <dbReference type="ARBA" id="ARBA00042639"/>
    </source>
</evidence>
<evidence type="ECO:0000256" key="4">
    <source>
        <dbReference type="ARBA" id="ARBA00022862"/>
    </source>
</evidence>
<dbReference type="Gene3D" id="3.40.30.10">
    <property type="entry name" value="Glutaredoxin"/>
    <property type="match status" value="1"/>
</dbReference>
<dbReference type="InterPro" id="IPR013766">
    <property type="entry name" value="Thioredoxin_domain"/>
</dbReference>
<dbReference type="Proteomes" id="UP000644507">
    <property type="component" value="Unassembled WGS sequence"/>
</dbReference>
<comment type="caution">
    <text evidence="14">The sequence shown here is derived from an EMBL/GenBank/DDBJ whole genome shotgun (WGS) entry which is preliminary data.</text>
</comment>
<evidence type="ECO:0000256" key="8">
    <source>
        <dbReference type="ARBA" id="ARBA00032824"/>
    </source>
</evidence>
<dbReference type="PANTHER" id="PTHR42801">
    <property type="entry name" value="THIOREDOXIN-DEPENDENT PEROXIDE REDUCTASE"/>
    <property type="match status" value="1"/>
</dbReference>
<sequence>MKYSPSKTTPLLAALALTSLSVFAENLQVELDKQKAAFEEKAPAEKISEYDKGIKAVQESGVLEKALNVGDTAPDFTLKNATGEEVTLSTLLKDGPVILTWYRGSWCPYCNIALRSYQENLDKFKAAGAQFVALTPELPDKSLPTSEKYELQFEVLTDLNSEVAKKFGLVFTMTKWVEDAMRDFADLKKYNGDEYDDTTLPLSATYIIQPDGKISYAFLDAEYRNRATPEQILEALKK</sequence>